<dbReference type="CDD" id="cd00293">
    <property type="entry name" value="USP-like"/>
    <property type="match status" value="1"/>
</dbReference>
<dbReference type="InterPro" id="IPR006016">
    <property type="entry name" value="UspA"/>
</dbReference>
<feature type="domain" description="UspA" evidence="2">
    <location>
        <begin position="1"/>
        <end position="148"/>
    </location>
</feature>
<dbReference type="Pfam" id="PF00582">
    <property type="entry name" value="Usp"/>
    <property type="match status" value="1"/>
</dbReference>
<sequence length="148" mass="16332">MSRTVLVPVDGSPLSSRALRYALREFPDAEIVAYHVVDLFEPDTGAYDDLESPYEPMLGSDEWFASVSEATDRLFAELSEIAADYDRSIATESDIGDPSRLVLEYATDEPVDHIVLGAHGRIDESRSIFGSVAETVVRRAQVPVTIVR</sequence>
<protein>
    <submittedName>
        <fullName evidence="3">Universal stress protein</fullName>
    </submittedName>
</protein>
<dbReference type="PRINTS" id="PR01438">
    <property type="entry name" value="UNVRSLSTRESS"/>
</dbReference>
<evidence type="ECO:0000256" key="1">
    <source>
        <dbReference type="ARBA" id="ARBA00008791"/>
    </source>
</evidence>
<proteinExistence type="inferred from homology"/>
<evidence type="ECO:0000313" key="3">
    <source>
        <dbReference type="EMBL" id="TYL36553.1"/>
    </source>
</evidence>
<comment type="similarity">
    <text evidence="1">Belongs to the universal stress protein A family.</text>
</comment>
<keyword evidence="4" id="KW-1185">Reference proteome</keyword>
<dbReference type="Proteomes" id="UP000766904">
    <property type="component" value="Unassembled WGS sequence"/>
</dbReference>
<reference evidence="3" key="1">
    <citation type="submission" date="2017-11" db="EMBL/GenBank/DDBJ databases">
        <authorList>
            <person name="Kajale S.C."/>
            <person name="Sharma A."/>
        </authorList>
    </citation>
    <scope>NUCLEOTIDE SEQUENCE</scope>
    <source>
        <strain evidence="3">LS1_42</strain>
    </source>
</reference>
<dbReference type="InterPro" id="IPR006015">
    <property type="entry name" value="Universal_stress_UspA"/>
</dbReference>
<name>A0A8J8Q131_9EURY</name>
<comment type="caution">
    <text evidence="3">The sequence shown here is derived from an EMBL/GenBank/DDBJ whole genome shotgun (WGS) entry which is preliminary data.</text>
</comment>
<dbReference type="Gene3D" id="3.40.50.620">
    <property type="entry name" value="HUPs"/>
    <property type="match status" value="1"/>
</dbReference>
<dbReference type="RefSeq" id="WP_148860128.1">
    <property type="nucleotide sequence ID" value="NZ_PHNJ01000017.1"/>
</dbReference>
<dbReference type="InterPro" id="IPR014729">
    <property type="entry name" value="Rossmann-like_a/b/a_fold"/>
</dbReference>
<dbReference type="SUPFAM" id="SSF52402">
    <property type="entry name" value="Adenine nucleotide alpha hydrolases-like"/>
    <property type="match status" value="1"/>
</dbReference>
<dbReference type="PANTHER" id="PTHR46268">
    <property type="entry name" value="STRESS RESPONSE PROTEIN NHAX"/>
    <property type="match status" value="1"/>
</dbReference>
<organism evidence="3 4">
    <name type="scientific">Natronococcus pandeyae</name>
    <dbReference type="NCBI Taxonomy" id="2055836"/>
    <lineage>
        <taxon>Archaea</taxon>
        <taxon>Methanobacteriati</taxon>
        <taxon>Methanobacteriota</taxon>
        <taxon>Stenosarchaea group</taxon>
        <taxon>Halobacteria</taxon>
        <taxon>Halobacteriales</taxon>
        <taxon>Natrialbaceae</taxon>
        <taxon>Natronococcus</taxon>
    </lineage>
</organism>
<dbReference type="EMBL" id="PHNJ01000017">
    <property type="protein sequence ID" value="TYL36553.1"/>
    <property type="molecule type" value="Genomic_DNA"/>
</dbReference>
<evidence type="ECO:0000259" key="2">
    <source>
        <dbReference type="Pfam" id="PF00582"/>
    </source>
</evidence>
<dbReference type="OrthoDB" id="105697at2157"/>
<dbReference type="AlphaFoldDB" id="A0A8J8Q131"/>
<evidence type="ECO:0000313" key="4">
    <source>
        <dbReference type="Proteomes" id="UP000766904"/>
    </source>
</evidence>
<dbReference type="PANTHER" id="PTHR46268:SF24">
    <property type="entry name" value="UNIVERSAL STRESS PROTEIN"/>
    <property type="match status" value="1"/>
</dbReference>
<gene>
    <name evidence="3" type="ORF">CV102_21895</name>
</gene>
<accession>A0A8J8Q131</accession>